<dbReference type="Gene3D" id="2.60.120.260">
    <property type="entry name" value="Galactose-binding domain-like"/>
    <property type="match status" value="1"/>
</dbReference>
<dbReference type="SUPFAM" id="SSF49785">
    <property type="entry name" value="Galactose-binding domain-like"/>
    <property type="match status" value="1"/>
</dbReference>
<evidence type="ECO:0000259" key="5">
    <source>
        <dbReference type="Pfam" id="PF02836"/>
    </source>
</evidence>
<protein>
    <submittedName>
        <fullName evidence="7">Glycoside hydrolase family 2 TIM barrel-domain containing protein</fullName>
    </submittedName>
</protein>
<evidence type="ECO:0000313" key="8">
    <source>
        <dbReference type="Proteomes" id="UP001304769"/>
    </source>
</evidence>
<reference evidence="7 8" key="1">
    <citation type="submission" date="2023-12" db="EMBL/GenBank/DDBJ databases">
        <title>Sinomonas terricola sp. nov, isolated from litchi orchard soil in Guangdong, PR China.</title>
        <authorList>
            <person name="Jiaxin W."/>
            <person name="Yang Z."/>
            <person name="Honghui Z."/>
        </authorList>
    </citation>
    <scope>NUCLEOTIDE SEQUENCE [LARGE SCALE GENOMIC DNA]</scope>
    <source>
        <strain evidence="7 8">JGH33</strain>
    </source>
</reference>
<dbReference type="InterPro" id="IPR017853">
    <property type="entry name" value="GH"/>
</dbReference>
<dbReference type="Gene3D" id="3.20.20.80">
    <property type="entry name" value="Glycosidases"/>
    <property type="match status" value="1"/>
</dbReference>
<feature type="domain" description="Glycoside hydrolase family 2 catalytic" evidence="5">
    <location>
        <begin position="272"/>
        <end position="441"/>
    </location>
</feature>
<accession>A0ABU5T6D9</accession>
<dbReference type="EMBL" id="JAYGGQ010000007">
    <property type="protein sequence ID" value="MEA5455233.1"/>
    <property type="molecule type" value="Genomic_DNA"/>
</dbReference>
<evidence type="ECO:0000259" key="4">
    <source>
        <dbReference type="Pfam" id="PF00703"/>
    </source>
</evidence>
<name>A0ABU5T6D9_9MICC</name>
<dbReference type="SUPFAM" id="SSF49303">
    <property type="entry name" value="beta-Galactosidase/glucuronidase domain"/>
    <property type="match status" value="1"/>
</dbReference>
<evidence type="ECO:0000256" key="1">
    <source>
        <dbReference type="ARBA" id="ARBA00007401"/>
    </source>
</evidence>
<evidence type="ECO:0000259" key="6">
    <source>
        <dbReference type="Pfam" id="PF02837"/>
    </source>
</evidence>
<dbReference type="SUPFAM" id="SSF51445">
    <property type="entry name" value="(Trans)glycosidases"/>
    <property type="match status" value="1"/>
</dbReference>
<dbReference type="Gene3D" id="2.60.40.10">
    <property type="entry name" value="Immunoglobulins"/>
    <property type="match status" value="1"/>
</dbReference>
<dbReference type="Pfam" id="PF02836">
    <property type="entry name" value="Glyco_hydro_2_C"/>
    <property type="match status" value="1"/>
</dbReference>
<dbReference type="GO" id="GO:0016787">
    <property type="term" value="F:hydrolase activity"/>
    <property type="evidence" value="ECO:0007669"/>
    <property type="project" value="UniProtKB-KW"/>
</dbReference>
<dbReference type="Proteomes" id="UP001304769">
    <property type="component" value="Unassembled WGS sequence"/>
</dbReference>
<evidence type="ECO:0000313" key="7">
    <source>
        <dbReference type="EMBL" id="MEA5455233.1"/>
    </source>
</evidence>
<dbReference type="PRINTS" id="PR00132">
    <property type="entry name" value="GLHYDRLASE2"/>
</dbReference>
<dbReference type="InterPro" id="IPR006101">
    <property type="entry name" value="Glyco_hydro_2"/>
</dbReference>
<dbReference type="InterPro" id="IPR006103">
    <property type="entry name" value="Glyco_hydro_2_cat"/>
</dbReference>
<comment type="similarity">
    <text evidence="1">Belongs to the glycosyl hydrolase 2 family.</text>
</comment>
<organism evidence="7 8">
    <name type="scientific">Sinomonas terricola</name>
    <dbReference type="NCBI Taxonomy" id="3110330"/>
    <lineage>
        <taxon>Bacteria</taxon>
        <taxon>Bacillati</taxon>
        <taxon>Actinomycetota</taxon>
        <taxon>Actinomycetes</taxon>
        <taxon>Micrococcales</taxon>
        <taxon>Micrococcaceae</taxon>
        <taxon>Sinomonas</taxon>
    </lineage>
</organism>
<gene>
    <name evidence="7" type="ORF">SPF06_10915</name>
</gene>
<evidence type="ECO:0000256" key="3">
    <source>
        <dbReference type="ARBA" id="ARBA00023295"/>
    </source>
</evidence>
<dbReference type="PANTHER" id="PTHR42732">
    <property type="entry name" value="BETA-GALACTOSIDASE"/>
    <property type="match status" value="1"/>
</dbReference>
<dbReference type="Pfam" id="PF00703">
    <property type="entry name" value="Glyco_hydro_2"/>
    <property type="match status" value="1"/>
</dbReference>
<feature type="domain" description="Glycosyl hydrolases family 2 sugar binding" evidence="6">
    <location>
        <begin position="36"/>
        <end position="149"/>
    </location>
</feature>
<dbReference type="InterPro" id="IPR006102">
    <property type="entry name" value="Ig-like_GH2"/>
</dbReference>
<evidence type="ECO:0000256" key="2">
    <source>
        <dbReference type="ARBA" id="ARBA00022801"/>
    </source>
</evidence>
<dbReference type="InterPro" id="IPR008979">
    <property type="entry name" value="Galactose-bd-like_sf"/>
</dbReference>
<dbReference type="PANTHER" id="PTHR42732:SF1">
    <property type="entry name" value="BETA-MANNOSIDASE"/>
    <property type="match status" value="1"/>
</dbReference>
<keyword evidence="8" id="KW-1185">Reference proteome</keyword>
<dbReference type="InterPro" id="IPR013783">
    <property type="entry name" value="Ig-like_fold"/>
</dbReference>
<sequence length="523" mass="57318">MRREQHLLNAGWQFAFGENPGAERMPPAADWYDVGLPHSFSLPDFREERFYVGFGCYRRTIDAPESWTGAWVALEFLGVFQVADVYLNGVHVGRHEGGYTPFIVDISDAVRAGGNELFVRVDNRWNPRIAPRGGDYSFAGGIYRDVSVLVADRVRTDWHGIGVSTPIITPESAQLAAAVDIANDEDQHTLVTVRAEVRDAGHTVAHLSHAVAAVRPGGSAKVLLKGSLGSPVLWDLDTPHLYELVVTVSVDGVVRDEVSTRFGVRSIEFTIDRGFFLNGRHVDLHGVNVHQNRGGWGDAGTRASIRRDVELVKNAGFNIIRGSHYPHHLAFAEECDRQGVLFWSELHFWGIGGENVEGYWFASAYPVNEADDADFEESLRTALREMIRTQRNHPSIITWSVGNEAFFSEDAVIDKAKALTTELVSLVHEWDPTRPASVGGAQRKGFDVLGDVAGYNGDGAELFHEPSVPSLVAEYHGVAGRGSGSFDVQWQYGVGPSMPGARGRSCGRVSTTRPSCPITVGTV</sequence>
<comment type="caution">
    <text evidence="7">The sequence shown here is derived from an EMBL/GenBank/DDBJ whole genome shotgun (WGS) entry which is preliminary data.</text>
</comment>
<dbReference type="InterPro" id="IPR006104">
    <property type="entry name" value="Glyco_hydro_2_N"/>
</dbReference>
<proteinExistence type="inferred from homology"/>
<feature type="domain" description="Glycoside hydrolase family 2 immunoglobulin-like beta-sandwich" evidence="4">
    <location>
        <begin position="170"/>
        <end position="265"/>
    </location>
</feature>
<keyword evidence="2 7" id="KW-0378">Hydrolase</keyword>
<dbReference type="InterPro" id="IPR051913">
    <property type="entry name" value="GH2_Domain-Containing"/>
</dbReference>
<dbReference type="Pfam" id="PF02837">
    <property type="entry name" value="Glyco_hydro_2_N"/>
    <property type="match status" value="1"/>
</dbReference>
<dbReference type="InterPro" id="IPR036156">
    <property type="entry name" value="Beta-gal/glucu_dom_sf"/>
</dbReference>
<keyword evidence="3" id="KW-0326">Glycosidase</keyword>
<dbReference type="RefSeq" id="WP_323279088.1">
    <property type="nucleotide sequence ID" value="NZ_JAYGGQ010000007.1"/>
</dbReference>